<feature type="domain" description="BPTI/Kunitz inhibitor" evidence="2">
    <location>
        <begin position="932"/>
        <end position="982"/>
    </location>
</feature>
<feature type="domain" description="BPTI/Kunitz inhibitor" evidence="2">
    <location>
        <begin position="1036"/>
        <end position="1086"/>
    </location>
</feature>
<dbReference type="PANTHER" id="PTHR46339">
    <property type="entry name" value="PROTEIN CBG15282-RELATED"/>
    <property type="match status" value="1"/>
</dbReference>
<dbReference type="PANTHER" id="PTHR46339:SF1">
    <property type="entry name" value="BPTI_KUNITZ INHIBITOR DOMAIN-CONTAINING PROTEIN"/>
    <property type="match status" value="1"/>
</dbReference>
<dbReference type="InterPro" id="IPR002223">
    <property type="entry name" value="Kunitz_BPTI"/>
</dbReference>
<protein>
    <submittedName>
        <fullName evidence="4">BPTI/Kunitz inhibitor domain-containing protein</fullName>
    </submittedName>
</protein>
<dbReference type="AlphaFoldDB" id="A0A914XK23"/>
<dbReference type="SMART" id="SM00131">
    <property type="entry name" value="KU"/>
    <property type="match status" value="11"/>
</dbReference>
<dbReference type="InterPro" id="IPR020901">
    <property type="entry name" value="Prtase_inh_Kunz-CS"/>
</dbReference>
<dbReference type="CDD" id="cd22593">
    <property type="entry name" value="Kunitz_conkunitzin"/>
    <property type="match status" value="10"/>
</dbReference>
<feature type="domain" description="BPTI/Kunitz inhibitor" evidence="2">
    <location>
        <begin position="199"/>
        <end position="249"/>
    </location>
</feature>
<feature type="domain" description="BPTI/Kunitz inhibitor" evidence="2">
    <location>
        <begin position="117"/>
        <end position="167"/>
    </location>
</feature>
<dbReference type="InterPro" id="IPR036880">
    <property type="entry name" value="Kunitz_BPTI_sf"/>
</dbReference>
<dbReference type="InterPro" id="IPR053014">
    <property type="entry name" value="Cuticle_assoc_divergent"/>
</dbReference>
<organism evidence="3 4">
    <name type="scientific">Plectus sambesii</name>
    <dbReference type="NCBI Taxonomy" id="2011161"/>
    <lineage>
        <taxon>Eukaryota</taxon>
        <taxon>Metazoa</taxon>
        <taxon>Ecdysozoa</taxon>
        <taxon>Nematoda</taxon>
        <taxon>Chromadorea</taxon>
        <taxon>Plectida</taxon>
        <taxon>Plectina</taxon>
        <taxon>Plectoidea</taxon>
        <taxon>Plectidae</taxon>
        <taxon>Plectus</taxon>
    </lineage>
</organism>
<feature type="signal peptide" evidence="1">
    <location>
        <begin position="1"/>
        <end position="19"/>
    </location>
</feature>
<dbReference type="SMART" id="SM00289">
    <property type="entry name" value="WR1"/>
    <property type="match status" value="7"/>
</dbReference>
<evidence type="ECO:0000256" key="1">
    <source>
        <dbReference type="SAM" id="SignalP"/>
    </source>
</evidence>
<dbReference type="InterPro" id="IPR028150">
    <property type="entry name" value="Lustrin_cystein"/>
</dbReference>
<name>A0A914XK23_9BILA</name>
<feature type="domain" description="BPTI/Kunitz inhibitor" evidence="2">
    <location>
        <begin position="826"/>
        <end position="876"/>
    </location>
</feature>
<dbReference type="Proteomes" id="UP000887566">
    <property type="component" value="Unplaced"/>
</dbReference>
<dbReference type="PROSITE" id="PS00280">
    <property type="entry name" value="BPTI_KUNITZ_1"/>
    <property type="match status" value="1"/>
</dbReference>
<dbReference type="Pfam" id="PF14625">
    <property type="entry name" value="Lustrin_cystein"/>
    <property type="match status" value="8"/>
</dbReference>
<dbReference type="SUPFAM" id="SSF57362">
    <property type="entry name" value="BPTI-like"/>
    <property type="match status" value="11"/>
</dbReference>
<dbReference type="CDD" id="cd00109">
    <property type="entry name" value="Kunitz-type"/>
    <property type="match status" value="1"/>
</dbReference>
<evidence type="ECO:0000259" key="2">
    <source>
        <dbReference type="PROSITE" id="PS50279"/>
    </source>
</evidence>
<dbReference type="PROSITE" id="PS50279">
    <property type="entry name" value="BPTI_KUNITZ_2"/>
    <property type="match status" value="11"/>
</dbReference>
<feature type="domain" description="BPTI/Kunitz inhibitor" evidence="2">
    <location>
        <begin position="466"/>
        <end position="516"/>
    </location>
</feature>
<dbReference type="WBParaSite" id="PSAMB.scaffold90size81551.g1915.t1">
    <property type="protein sequence ID" value="PSAMB.scaffold90size81551.g1915.t1"/>
    <property type="gene ID" value="PSAMB.scaffold90size81551.g1915"/>
</dbReference>
<feature type="domain" description="BPTI/Kunitz inhibitor" evidence="2">
    <location>
        <begin position="257"/>
        <end position="307"/>
    </location>
</feature>
<dbReference type="GO" id="GO:0004867">
    <property type="term" value="F:serine-type endopeptidase inhibitor activity"/>
    <property type="evidence" value="ECO:0007669"/>
    <property type="project" value="InterPro"/>
</dbReference>
<feature type="domain" description="BPTI/Kunitz inhibitor" evidence="2">
    <location>
        <begin position="686"/>
        <end position="736"/>
    </location>
</feature>
<reference evidence="4" key="1">
    <citation type="submission" date="2022-11" db="UniProtKB">
        <authorList>
            <consortium name="WormBaseParasite"/>
        </authorList>
    </citation>
    <scope>IDENTIFICATION</scope>
</reference>
<keyword evidence="3" id="KW-1185">Reference proteome</keyword>
<keyword evidence="1" id="KW-0732">Signal</keyword>
<feature type="domain" description="BPTI/Kunitz inhibitor" evidence="2">
    <location>
        <begin position="362"/>
        <end position="412"/>
    </location>
</feature>
<feature type="domain" description="BPTI/Kunitz inhibitor" evidence="2">
    <location>
        <begin position="1142"/>
        <end position="1192"/>
    </location>
</feature>
<evidence type="ECO:0000313" key="3">
    <source>
        <dbReference type="Proteomes" id="UP000887566"/>
    </source>
</evidence>
<evidence type="ECO:0000313" key="4">
    <source>
        <dbReference type="WBParaSite" id="PSAMB.scaffold90size81551.g1915.t1"/>
    </source>
</evidence>
<sequence length="1204" mass="131631">MAVVTALVAVLLALSTAVATPQDDAGFLHAMKNLIFGSQGNPAEQTPVAAQVPSREVNADSLSIQRQLDGGVVHGGPNPAPQQLMIYPRPGTVVGPSYPAAAATFNFPQGRQSGSSCSMPQQIGTGPYRIPRWYFNAARTRCELFYWSGCCGNGNNFPTFQACQQVCEGMLAVAEGNAVGSHRVKRSYYFYSPYPPSCCLEPYSVGYGTYRLLRWYYDPNLLMCQPFYFFGYGGTRNNFETCAQCRSTCDQNFVDPCTQDQDPGVGAVQLPRFFFNKNTKLCEDFIYFGSAGNRNNFLSLEECQRRCPESPNPCAFGRPSGPFVQCSSSNMLTNTCSANEFCHVGVGASTTVCCPKGSGDRCSQPLNVGVGNANLQRWYFNPLTQTCGPCVYRGLQGNENNFLSREDCENACFVNPCARGSPYRSQGVTVQCSVRNEGICPQSYYCHFGADTRTTVCCQATGQDACQLPIAMGSGTQALQRWYFDSTSNVCRLFIYSGRGGNENNFLRVSDCNARCPNFENICPIGEPAMNDNRQPKLCAENFPCPPGFWCHIGGSAKETMCCPGAAYSCLLQTAVTGSGNVTLSRWSYDNTIHQCIQFLYSGRRGNANNFLTEAQCKDACPVYANPCPFGEPVTEEATAFNAMPLPIACSPDNIAFNNNCPPSSWCHVGSTKETTICCPGAGDPCSMPMAEGEGILRLSRYYYNSKDKTCNSFVYRGAKGNRNNFRSLDECIRACPVFENPCLKGEPANDYEGNPRTCSGSNQYSFYFVAVFENPCLKGEPANDYEGNPRTCSASRPDGCGADYYCHVGATAETTVCCPSVGYSCDLDITSGRGVRNLTRYALDRNLARCVQFDYSGAGGNDNNFLTADECAEQCPDFISICSLTTLRNELISDRSLPPCFDYGACPFNSWCHIGATRDTTVCCPGGSDPCAEAMTQGQGNSALPRFYYQSSSRQCLPFTYFGLRGNSNNFVTKEACELKCPTWVNPCASGDPVMGSNQRPKQCHQGAPCQLGYFCHIGETEATTVCCPSSSDPCSAPMANGVSDRSLPRWYYNAQGRNCQPFTYRGTRGNENNFMSREDCESTCPVWINPCTAGEPILMTNNRPRQCNPSNTDSCPVTHWCHPGAESATTVCCPGKQDPCAAPVQEGEGQYSQTRWHFDSNTRQCRQFSYKGMKGNQNNFLSKFDCETSCPVFVDPCPSSLM</sequence>
<dbReference type="Gene3D" id="4.10.410.10">
    <property type="entry name" value="Pancreatic trypsin inhibitor Kunitz domain"/>
    <property type="match status" value="11"/>
</dbReference>
<feature type="domain" description="BPTI/Kunitz inhibitor" evidence="2">
    <location>
        <begin position="570"/>
        <end position="621"/>
    </location>
</feature>
<feature type="chain" id="PRO_5036858113" evidence="1">
    <location>
        <begin position="20"/>
        <end position="1204"/>
    </location>
</feature>
<dbReference type="InterPro" id="IPR006150">
    <property type="entry name" value="Cys_repeat_1"/>
</dbReference>
<accession>A0A914XK23</accession>
<proteinExistence type="predicted"/>
<dbReference type="Pfam" id="PF00014">
    <property type="entry name" value="Kunitz_BPTI"/>
    <property type="match status" value="11"/>
</dbReference>